<organism evidence="7 8">
    <name type="scientific">Camellia sinensis var. sinensis</name>
    <name type="common">China tea</name>
    <dbReference type="NCBI Taxonomy" id="542762"/>
    <lineage>
        <taxon>Eukaryota</taxon>
        <taxon>Viridiplantae</taxon>
        <taxon>Streptophyta</taxon>
        <taxon>Embryophyta</taxon>
        <taxon>Tracheophyta</taxon>
        <taxon>Spermatophyta</taxon>
        <taxon>Magnoliopsida</taxon>
        <taxon>eudicotyledons</taxon>
        <taxon>Gunneridae</taxon>
        <taxon>Pentapetalae</taxon>
        <taxon>asterids</taxon>
        <taxon>Ericales</taxon>
        <taxon>Theaceae</taxon>
        <taxon>Camellia</taxon>
    </lineage>
</organism>
<dbReference type="SMART" id="SM01019">
    <property type="entry name" value="B3"/>
    <property type="match status" value="1"/>
</dbReference>
<keyword evidence="2" id="KW-0805">Transcription regulation</keyword>
<dbReference type="PANTHER" id="PTHR31140">
    <property type="entry name" value="B3 DOMAIN-CONTAINING TRANSCRIPTION FACTOR ABI3"/>
    <property type="match status" value="1"/>
</dbReference>
<dbReference type="GO" id="GO:0003700">
    <property type="term" value="F:DNA-binding transcription factor activity"/>
    <property type="evidence" value="ECO:0007669"/>
    <property type="project" value="InterPro"/>
</dbReference>
<accession>A0A4S4D4P7</accession>
<evidence type="ECO:0000313" key="8">
    <source>
        <dbReference type="Proteomes" id="UP000306102"/>
    </source>
</evidence>
<keyword evidence="3" id="KW-0238">DNA-binding</keyword>
<dbReference type="GO" id="GO:0003677">
    <property type="term" value="F:DNA binding"/>
    <property type="evidence" value="ECO:0007669"/>
    <property type="project" value="UniProtKB-KW"/>
</dbReference>
<dbReference type="STRING" id="542762.A0A4S4D4P7"/>
<dbReference type="AlphaFoldDB" id="A0A4S4D4P7"/>
<dbReference type="SUPFAM" id="SSF101936">
    <property type="entry name" value="DNA-binding pseudobarrel domain"/>
    <property type="match status" value="1"/>
</dbReference>
<keyword evidence="8" id="KW-1185">Reference proteome</keyword>
<proteinExistence type="predicted"/>
<feature type="domain" description="TF-B3" evidence="6">
    <location>
        <begin position="108"/>
        <end position="222"/>
    </location>
</feature>
<dbReference type="Gene3D" id="2.40.330.10">
    <property type="entry name" value="DNA-binding pseudobarrel domain"/>
    <property type="match status" value="1"/>
</dbReference>
<evidence type="ECO:0000256" key="5">
    <source>
        <dbReference type="ARBA" id="ARBA00023242"/>
    </source>
</evidence>
<evidence type="ECO:0000313" key="7">
    <source>
        <dbReference type="EMBL" id="THF97312.1"/>
    </source>
</evidence>
<keyword evidence="4" id="KW-0804">Transcription</keyword>
<dbReference type="InterPro" id="IPR044800">
    <property type="entry name" value="LEC2-like"/>
</dbReference>
<dbReference type="GO" id="GO:0005634">
    <property type="term" value="C:nucleus"/>
    <property type="evidence" value="ECO:0007669"/>
    <property type="project" value="UniProtKB-SubCell"/>
</dbReference>
<dbReference type="EMBL" id="SDRB02012578">
    <property type="protein sequence ID" value="THF97312.1"/>
    <property type="molecule type" value="Genomic_DNA"/>
</dbReference>
<dbReference type="SMR" id="A0A4S4D4P7"/>
<dbReference type="InterPro" id="IPR015300">
    <property type="entry name" value="DNA-bd_pseudobarrel_sf"/>
</dbReference>
<gene>
    <name evidence="7" type="ORF">TEA_013067</name>
</gene>
<dbReference type="Proteomes" id="UP000306102">
    <property type="component" value="Unassembled WGS sequence"/>
</dbReference>
<reference evidence="7 8" key="1">
    <citation type="journal article" date="2018" name="Proc. Natl. Acad. Sci. U.S.A.">
        <title>Draft genome sequence of Camellia sinensis var. sinensis provides insights into the evolution of the tea genome and tea quality.</title>
        <authorList>
            <person name="Wei C."/>
            <person name="Yang H."/>
            <person name="Wang S."/>
            <person name="Zhao J."/>
            <person name="Liu C."/>
            <person name="Gao L."/>
            <person name="Xia E."/>
            <person name="Lu Y."/>
            <person name="Tai Y."/>
            <person name="She G."/>
            <person name="Sun J."/>
            <person name="Cao H."/>
            <person name="Tong W."/>
            <person name="Gao Q."/>
            <person name="Li Y."/>
            <person name="Deng W."/>
            <person name="Jiang X."/>
            <person name="Wang W."/>
            <person name="Chen Q."/>
            <person name="Zhang S."/>
            <person name="Li H."/>
            <person name="Wu J."/>
            <person name="Wang P."/>
            <person name="Li P."/>
            <person name="Shi C."/>
            <person name="Zheng F."/>
            <person name="Jian J."/>
            <person name="Huang B."/>
            <person name="Shan D."/>
            <person name="Shi M."/>
            <person name="Fang C."/>
            <person name="Yue Y."/>
            <person name="Li F."/>
            <person name="Li D."/>
            <person name="Wei S."/>
            <person name="Han B."/>
            <person name="Jiang C."/>
            <person name="Yin Y."/>
            <person name="Xia T."/>
            <person name="Zhang Z."/>
            <person name="Bennetzen J.L."/>
            <person name="Zhao S."/>
            <person name="Wan X."/>
        </authorList>
    </citation>
    <scope>NUCLEOTIDE SEQUENCE [LARGE SCALE GENOMIC DNA]</scope>
    <source>
        <strain evidence="8">cv. Shuchazao</strain>
        <tissue evidence="7">Leaf</tissue>
    </source>
</reference>
<dbReference type="Pfam" id="PF02362">
    <property type="entry name" value="B3"/>
    <property type="match status" value="1"/>
</dbReference>
<comment type="subcellular location">
    <subcellularLocation>
        <location evidence="1">Nucleus</location>
    </subcellularLocation>
</comment>
<name>A0A4S4D4P7_CAMSN</name>
<evidence type="ECO:0000256" key="1">
    <source>
        <dbReference type="ARBA" id="ARBA00004123"/>
    </source>
</evidence>
<sequence length="326" mass="37044">MGKNEAYGLVAGGGVGTRVTSTTSVATKGDRVRKTRVNDESDRTELALNLVSATSLGVLRKKRMPRQRRSSINLLPFLSLSSHVPPPPPLPLHPPARAIDRTRLRFLFQKELQTSDVGSLRRMIVPKKAAEDYLPILKEKEAFVISMDDMDGLHAWSFKFRFEFNWFVLITGRYWPNNSSRMYVLENTGEFVNTHGLKQGDYMMLYQDYENRNYVIRARKASDQDLYSESATNAVNVYFADDFEVNDSGLVPPVNFPTVDDTGMPFVYETTFSSDSESSYVYETTSSNDSLFDFWNGPMTYHPKVEPIGSFESIENLSLEELLLSF</sequence>
<evidence type="ECO:0000256" key="3">
    <source>
        <dbReference type="ARBA" id="ARBA00023125"/>
    </source>
</evidence>
<dbReference type="PANTHER" id="PTHR31140:SF73">
    <property type="entry name" value="B3 DOMAIN-CONTAINING TRANSCRIPTION FACTOR FUS3"/>
    <property type="match status" value="1"/>
</dbReference>
<protein>
    <recommendedName>
        <fullName evidence="6">TF-B3 domain-containing protein</fullName>
    </recommendedName>
</protein>
<keyword evidence="5" id="KW-0539">Nucleus</keyword>
<evidence type="ECO:0000256" key="4">
    <source>
        <dbReference type="ARBA" id="ARBA00023163"/>
    </source>
</evidence>
<evidence type="ECO:0000256" key="2">
    <source>
        <dbReference type="ARBA" id="ARBA00023015"/>
    </source>
</evidence>
<dbReference type="CDD" id="cd10017">
    <property type="entry name" value="B3_DNA"/>
    <property type="match status" value="1"/>
</dbReference>
<comment type="caution">
    <text evidence="7">The sequence shown here is derived from an EMBL/GenBank/DDBJ whole genome shotgun (WGS) entry which is preliminary data.</text>
</comment>
<dbReference type="InterPro" id="IPR003340">
    <property type="entry name" value="B3_DNA-bd"/>
</dbReference>
<evidence type="ECO:0000259" key="6">
    <source>
        <dbReference type="PROSITE" id="PS50863"/>
    </source>
</evidence>
<dbReference type="PROSITE" id="PS50863">
    <property type="entry name" value="B3"/>
    <property type="match status" value="1"/>
</dbReference>